<evidence type="ECO:0000313" key="3">
    <source>
        <dbReference type="Proteomes" id="UP000198885"/>
    </source>
</evidence>
<name>A0A1H9UAI2_9RHOB</name>
<accession>A0A1H9UAI2</accession>
<gene>
    <name evidence="2" type="ORF">SAMN04490244_105128</name>
</gene>
<dbReference type="InterPro" id="IPR000866">
    <property type="entry name" value="AhpC/TSA"/>
</dbReference>
<dbReference type="GO" id="GO:0016209">
    <property type="term" value="F:antioxidant activity"/>
    <property type="evidence" value="ECO:0007669"/>
    <property type="project" value="InterPro"/>
</dbReference>
<dbReference type="InterPro" id="IPR036249">
    <property type="entry name" value="Thioredoxin-like_sf"/>
</dbReference>
<evidence type="ECO:0000259" key="1">
    <source>
        <dbReference type="PROSITE" id="PS51352"/>
    </source>
</evidence>
<dbReference type="RefSeq" id="WP_092692897.1">
    <property type="nucleotide sequence ID" value="NZ_CBDDGO010000004.1"/>
</dbReference>
<dbReference type="CDD" id="cd02970">
    <property type="entry name" value="PRX_like2"/>
    <property type="match status" value="1"/>
</dbReference>
<dbReference type="OrthoDB" id="9809746at2"/>
<proteinExistence type="predicted"/>
<sequence length="180" mass="19671">MLTPAQKTPALSLPTIGGGTFDLDNHHGKNGTLLVFYRGLHCPICIGQLSELSRMQSRFDDLGIATAAVSTDPEDRAAQTREKAEAEKVTFLHSLSQSAARFDWGLWMSSARPDSDEPEVFSEPGMFFVSPDRTLVFGWVQTSPFARPQLEDVAGAIAFHLEKGYPARGQYDGPLDQDAA</sequence>
<feature type="domain" description="Thioredoxin" evidence="1">
    <location>
        <begin position="2"/>
        <end position="162"/>
    </location>
</feature>
<keyword evidence="3" id="KW-1185">Reference proteome</keyword>
<dbReference type="SUPFAM" id="SSF52833">
    <property type="entry name" value="Thioredoxin-like"/>
    <property type="match status" value="1"/>
</dbReference>
<dbReference type="AlphaFoldDB" id="A0A1H9UAI2"/>
<dbReference type="Gene3D" id="3.40.30.10">
    <property type="entry name" value="Glutaredoxin"/>
    <property type="match status" value="1"/>
</dbReference>
<protein>
    <submittedName>
        <fullName evidence="2">Peroxiredoxin</fullName>
    </submittedName>
</protein>
<dbReference type="GO" id="GO:0016491">
    <property type="term" value="F:oxidoreductase activity"/>
    <property type="evidence" value="ECO:0007669"/>
    <property type="project" value="InterPro"/>
</dbReference>
<organism evidence="2 3">
    <name type="scientific">Tranquillimonas rosea</name>
    <dbReference type="NCBI Taxonomy" id="641238"/>
    <lineage>
        <taxon>Bacteria</taxon>
        <taxon>Pseudomonadati</taxon>
        <taxon>Pseudomonadota</taxon>
        <taxon>Alphaproteobacteria</taxon>
        <taxon>Rhodobacterales</taxon>
        <taxon>Roseobacteraceae</taxon>
        <taxon>Tranquillimonas</taxon>
    </lineage>
</organism>
<dbReference type="PROSITE" id="PS51352">
    <property type="entry name" value="THIOREDOXIN_2"/>
    <property type="match status" value="1"/>
</dbReference>
<dbReference type="Proteomes" id="UP000198885">
    <property type="component" value="Unassembled WGS sequence"/>
</dbReference>
<dbReference type="InterPro" id="IPR013766">
    <property type="entry name" value="Thioredoxin_domain"/>
</dbReference>
<dbReference type="EMBL" id="FOGU01000005">
    <property type="protein sequence ID" value="SES06103.1"/>
    <property type="molecule type" value="Genomic_DNA"/>
</dbReference>
<dbReference type="STRING" id="641238.SAMN04490244_105128"/>
<dbReference type="Pfam" id="PF00578">
    <property type="entry name" value="AhpC-TSA"/>
    <property type="match status" value="1"/>
</dbReference>
<evidence type="ECO:0000313" key="2">
    <source>
        <dbReference type="EMBL" id="SES06103.1"/>
    </source>
</evidence>
<reference evidence="2 3" key="1">
    <citation type="submission" date="2016-10" db="EMBL/GenBank/DDBJ databases">
        <authorList>
            <person name="de Groot N.N."/>
        </authorList>
    </citation>
    <scope>NUCLEOTIDE SEQUENCE [LARGE SCALE GENOMIC DNA]</scope>
    <source>
        <strain evidence="2 3">DSM 23042</strain>
    </source>
</reference>